<feature type="compositionally biased region" description="Acidic residues" evidence="1">
    <location>
        <begin position="147"/>
        <end position="165"/>
    </location>
</feature>
<accession>A0AA37LV84</accession>
<feature type="region of interest" description="Disordered" evidence="1">
    <location>
        <begin position="143"/>
        <end position="213"/>
    </location>
</feature>
<organism evidence="2 3">
    <name type="scientific">Colletotrichum liriopes</name>
    <dbReference type="NCBI Taxonomy" id="708192"/>
    <lineage>
        <taxon>Eukaryota</taxon>
        <taxon>Fungi</taxon>
        <taxon>Dikarya</taxon>
        <taxon>Ascomycota</taxon>
        <taxon>Pezizomycotina</taxon>
        <taxon>Sordariomycetes</taxon>
        <taxon>Hypocreomycetidae</taxon>
        <taxon>Glomerellales</taxon>
        <taxon>Glomerellaceae</taxon>
        <taxon>Colletotrichum</taxon>
        <taxon>Colletotrichum spaethianum species complex</taxon>
    </lineage>
</organism>
<dbReference type="AlphaFoldDB" id="A0AA37LV84"/>
<feature type="compositionally biased region" description="Polar residues" evidence="1">
    <location>
        <begin position="172"/>
        <end position="205"/>
    </location>
</feature>
<gene>
    <name evidence="2" type="ORF">ColLi_08319</name>
</gene>
<reference evidence="2 3" key="1">
    <citation type="submission" date="2021-07" db="EMBL/GenBank/DDBJ databases">
        <title>Genome data of Colletotrichum spaethianum.</title>
        <authorList>
            <person name="Utami Y.D."/>
            <person name="Hiruma K."/>
        </authorList>
    </citation>
    <scope>NUCLEOTIDE SEQUENCE [LARGE SCALE GENOMIC DNA]</scope>
    <source>
        <strain evidence="2 3">MAFF 242679</strain>
    </source>
</reference>
<protein>
    <submittedName>
        <fullName evidence="2">Uncharacterized protein</fullName>
    </submittedName>
</protein>
<evidence type="ECO:0000256" key="1">
    <source>
        <dbReference type="SAM" id="MobiDB-lite"/>
    </source>
</evidence>
<sequence>MENPTSELDNLSAILEWRCKQVWRIHEQGKRDEADTMAQKLLMEPQLSKVHQACMHLLLAASPSDYVEHAKDAVRLYSEVLQEFEHTPQQRANVEKMLDAAKSALRKARADQSAIDREVENLISASGMTMTDLHNAQLEAQRRLEEQTQEEDQAITQDEEEDDNDFVPAAALQSSQSVPTTAGVSQGSAVGRSQSNMLTAMNDDSQPLPEIFR</sequence>
<name>A0AA37LV84_9PEZI</name>
<dbReference type="EMBL" id="BPPX01000018">
    <property type="protein sequence ID" value="GJC85481.1"/>
    <property type="molecule type" value="Genomic_DNA"/>
</dbReference>
<evidence type="ECO:0000313" key="3">
    <source>
        <dbReference type="Proteomes" id="UP001055172"/>
    </source>
</evidence>
<dbReference type="Proteomes" id="UP001055172">
    <property type="component" value="Unassembled WGS sequence"/>
</dbReference>
<proteinExistence type="predicted"/>
<comment type="caution">
    <text evidence="2">The sequence shown here is derived from an EMBL/GenBank/DDBJ whole genome shotgun (WGS) entry which is preliminary data.</text>
</comment>
<keyword evidence="3" id="KW-1185">Reference proteome</keyword>
<evidence type="ECO:0000313" key="2">
    <source>
        <dbReference type="EMBL" id="GJC85481.1"/>
    </source>
</evidence>